<dbReference type="KEGG" id="bsto:C0V70_16980"/>
<dbReference type="AlphaFoldDB" id="A0A2K9NW95"/>
<sequence length="182" mass="20025">MLKAVSFVFLSFLLASQAVYSSSRVDSVVSDGAIERLNKISALKSELVEGQKNLDAFELKLLRVNEEHKAHQFFFETRKVASIATVVSFSMLGVGMLSATARIPKPTSLIEKSFITYGSVAILPSAIAAAGSQIGFMLTKNESDKLRVDIKNIKSVLKIKNKELESEVKVLCGQEPRHQLCY</sequence>
<dbReference type="Proteomes" id="UP000235584">
    <property type="component" value="Chromosome"/>
</dbReference>
<proteinExistence type="predicted"/>
<gene>
    <name evidence="1" type="ORF">C0V70_16980</name>
</gene>
<organism evidence="1 2">
    <name type="scientific">Bacteriovorax stolpii</name>
    <name type="common">Bdellovibrio stolpii</name>
    <dbReference type="NCBI Taxonomy" id="960"/>
    <lineage>
        <taxon>Bacteria</taxon>
        <taxon>Pseudomonadati</taxon>
        <taxon>Bdellovibrionota</taxon>
        <taxon>Bacteriovoracia</taxon>
        <taxon>Bacteriovoracales</taxon>
        <taxon>Bacteriovoracaceae</taxon>
        <taxon>Bacteriovorax</taxon>
    </lineage>
</organism>
<dbReference type="RefSeq" id="WP_102245059.1">
    <property type="nucleotide sequence ID" value="NZ_CP025704.1"/>
</dbReference>
<keyword evidence="2" id="KW-1185">Reference proteome</keyword>
<evidence type="ECO:0000313" key="1">
    <source>
        <dbReference type="EMBL" id="AUN99770.1"/>
    </source>
</evidence>
<evidence type="ECO:0000313" key="2">
    <source>
        <dbReference type="Proteomes" id="UP000235584"/>
    </source>
</evidence>
<name>A0A2K9NW95_BACTC</name>
<protein>
    <submittedName>
        <fullName evidence="1">Uncharacterized protein</fullName>
    </submittedName>
</protein>
<accession>A0A2K9NW95</accession>
<reference evidence="1 2" key="1">
    <citation type="submission" date="2018-01" db="EMBL/GenBank/DDBJ databases">
        <title>Complete genome sequence of Bacteriovorax stolpii DSM12778.</title>
        <authorList>
            <person name="Tang B."/>
            <person name="Chang J."/>
        </authorList>
    </citation>
    <scope>NUCLEOTIDE SEQUENCE [LARGE SCALE GENOMIC DNA]</scope>
    <source>
        <strain evidence="1 2">DSM 12778</strain>
    </source>
</reference>
<dbReference type="EMBL" id="CP025704">
    <property type="protein sequence ID" value="AUN99770.1"/>
    <property type="molecule type" value="Genomic_DNA"/>
</dbReference>